<dbReference type="Proteomes" id="UP001179280">
    <property type="component" value="Unassembled WGS sequence"/>
</dbReference>
<dbReference type="InterPro" id="IPR003313">
    <property type="entry name" value="AraC-bd"/>
</dbReference>
<evidence type="ECO:0000256" key="2">
    <source>
        <dbReference type="ARBA" id="ARBA00023125"/>
    </source>
</evidence>
<name>A0ABS2SNR1_9BACI</name>
<dbReference type="CDD" id="cd06996">
    <property type="entry name" value="cupin_Lmo2851-like_N"/>
    <property type="match status" value="1"/>
</dbReference>
<dbReference type="Pfam" id="PF12833">
    <property type="entry name" value="HTH_18"/>
    <property type="match status" value="1"/>
</dbReference>
<evidence type="ECO:0000256" key="1">
    <source>
        <dbReference type="ARBA" id="ARBA00023015"/>
    </source>
</evidence>
<reference evidence="5" key="1">
    <citation type="submission" date="2021-01" db="EMBL/GenBank/DDBJ databases">
        <title>Genomic Encyclopedia of Type Strains, Phase IV (KMG-IV): sequencing the most valuable type-strain genomes for metagenomic binning, comparative biology and taxonomic classification.</title>
        <authorList>
            <person name="Goeker M."/>
        </authorList>
    </citation>
    <scope>NUCLEOTIDE SEQUENCE</scope>
    <source>
        <strain evidence="5">DSM 21943</strain>
    </source>
</reference>
<accession>A0ABS2SNR1</accession>
<dbReference type="PRINTS" id="PR00032">
    <property type="entry name" value="HTHARAC"/>
</dbReference>
<dbReference type="PROSITE" id="PS01124">
    <property type="entry name" value="HTH_ARAC_FAMILY_2"/>
    <property type="match status" value="1"/>
</dbReference>
<comment type="caution">
    <text evidence="5">The sequence shown here is derived from an EMBL/GenBank/DDBJ whole genome shotgun (WGS) entry which is preliminary data.</text>
</comment>
<keyword evidence="3" id="KW-0804">Transcription</keyword>
<dbReference type="EMBL" id="JAFBCV010000001">
    <property type="protein sequence ID" value="MBM7836870.1"/>
    <property type="molecule type" value="Genomic_DNA"/>
</dbReference>
<dbReference type="InterPro" id="IPR018062">
    <property type="entry name" value="HTH_AraC-typ_CS"/>
</dbReference>
<dbReference type="InterPro" id="IPR018060">
    <property type="entry name" value="HTH_AraC"/>
</dbReference>
<dbReference type="PANTHER" id="PTHR43280">
    <property type="entry name" value="ARAC-FAMILY TRANSCRIPTIONAL REGULATOR"/>
    <property type="match status" value="1"/>
</dbReference>
<gene>
    <name evidence="5" type="ORF">JOC54_000101</name>
</gene>
<dbReference type="RefSeq" id="WP_204463570.1">
    <property type="nucleotide sequence ID" value="NZ_JAFBCV010000001.1"/>
</dbReference>
<organism evidence="5 6">
    <name type="scientific">Shouchella xiaoxiensis</name>
    <dbReference type="NCBI Taxonomy" id="766895"/>
    <lineage>
        <taxon>Bacteria</taxon>
        <taxon>Bacillati</taxon>
        <taxon>Bacillota</taxon>
        <taxon>Bacilli</taxon>
        <taxon>Bacillales</taxon>
        <taxon>Bacillaceae</taxon>
        <taxon>Shouchella</taxon>
    </lineage>
</organism>
<keyword evidence="2" id="KW-0238">DNA-binding</keyword>
<dbReference type="Gene3D" id="2.60.120.10">
    <property type="entry name" value="Jelly Rolls"/>
    <property type="match status" value="1"/>
</dbReference>
<evidence type="ECO:0000259" key="4">
    <source>
        <dbReference type="PROSITE" id="PS01124"/>
    </source>
</evidence>
<evidence type="ECO:0000313" key="5">
    <source>
        <dbReference type="EMBL" id="MBM7836870.1"/>
    </source>
</evidence>
<evidence type="ECO:0000256" key="3">
    <source>
        <dbReference type="ARBA" id="ARBA00023163"/>
    </source>
</evidence>
<keyword evidence="6" id="KW-1185">Reference proteome</keyword>
<dbReference type="SUPFAM" id="SSF46689">
    <property type="entry name" value="Homeodomain-like"/>
    <property type="match status" value="1"/>
</dbReference>
<protein>
    <submittedName>
        <fullName evidence="5">AraC-like DNA-binding protein/quercetin dioxygenase-like cupin family protein</fullName>
    </submittedName>
</protein>
<dbReference type="InterPro" id="IPR020449">
    <property type="entry name" value="Tscrpt_reg_AraC-type_HTH"/>
</dbReference>
<dbReference type="Gene3D" id="1.10.10.60">
    <property type="entry name" value="Homeodomain-like"/>
    <property type="match status" value="2"/>
</dbReference>
<dbReference type="PROSITE" id="PS00041">
    <property type="entry name" value="HTH_ARAC_FAMILY_1"/>
    <property type="match status" value="1"/>
</dbReference>
<proteinExistence type="predicted"/>
<dbReference type="SUPFAM" id="SSF51182">
    <property type="entry name" value="RmlC-like cupins"/>
    <property type="match status" value="1"/>
</dbReference>
<dbReference type="InterPro" id="IPR009057">
    <property type="entry name" value="Homeodomain-like_sf"/>
</dbReference>
<keyword evidence="1" id="KW-0805">Transcription regulation</keyword>
<sequence>MSLLEKMLALTEEEQETLQYRQVMQARYTSKQSFIIEANKFLAPGSEIMVRKHTRFIDFPKHRHDYIELNYVYNGSLKQKIGEQDIHLKKGELVVLNQHIEHQIDACDTEDIVINFIIQPSFFNFIFSFLNVEGPLYSFLIDSVHGGNGFGQFLYFKCAEEESIQMLLQKMVEEIMNPDAFSQATTKLHVGMLIIELTKKADTLEGNYEGTLQNQWLREALSYIHEQYKQATLTELSARLNQPHYLLSKLIKKRTGKTFKAILQEKRLDIAREMLVQSDLPVSVIAEEVGYDNFSYFYQIFKKKFEQTPLAYRKRQAPQE</sequence>
<dbReference type="InterPro" id="IPR011051">
    <property type="entry name" value="RmlC_Cupin_sf"/>
</dbReference>
<dbReference type="SMART" id="SM00342">
    <property type="entry name" value="HTH_ARAC"/>
    <property type="match status" value="1"/>
</dbReference>
<dbReference type="PANTHER" id="PTHR43280:SF34">
    <property type="entry name" value="ARAC-FAMILY TRANSCRIPTIONAL REGULATOR"/>
    <property type="match status" value="1"/>
</dbReference>
<dbReference type="Pfam" id="PF02311">
    <property type="entry name" value="AraC_binding"/>
    <property type="match status" value="1"/>
</dbReference>
<feature type="domain" description="HTH araC/xylS-type" evidence="4">
    <location>
        <begin position="218"/>
        <end position="315"/>
    </location>
</feature>
<dbReference type="InterPro" id="IPR014710">
    <property type="entry name" value="RmlC-like_jellyroll"/>
</dbReference>
<evidence type="ECO:0000313" key="6">
    <source>
        <dbReference type="Proteomes" id="UP001179280"/>
    </source>
</evidence>